<reference evidence="2 3" key="1">
    <citation type="submission" date="2014-07" db="EMBL/GenBank/DDBJ databases">
        <title>Methanogenic archaea and the global carbon cycle.</title>
        <authorList>
            <person name="Henriksen J.R."/>
            <person name="Luke J."/>
            <person name="Reinhart S."/>
            <person name="Benedict M.N."/>
            <person name="Youngblut N.D."/>
            <person name="Metcalf M.E."/>
            <person name="Whitaker R.J."/>
            <person name="Metcalf W.W."/>
        </authorList>
    </citation>
    <scope>NUCLEOTIDE SEQUENCE [LARGE SCALE GENOMIC DNA]</scope>
    <source>
        <strain evidence="2 3">HB-1</strain>
    </source>
</reference>
<dbReference type="AlphaFoldDB" id="A0A0E3WV46"/>
<feature type="region of interest" description="Disordered" evidence="1">
    <location>
        <begin position="1"/>
        <end position="22"/>
    </location>
</feature>
<evidence type="ECO:0008006" key="4">
    <source>
        <dbReference type="Google" id="ProtNLM"/>
    </source>
</evidence>
<feature type="compositionally biased region" description="Polar residues" evidence="1">
    <location>
        <begin position="1"/>
        <end position="11"/>
    </location>
</feature>
<protein>
    <recommendedName>
        <fullName evidence="4">DUF2769 domain-containing protein</fullName>
    </recommendedName>
</protein>
<dbReference type="PATRIC" id="fig|1434110.4.peg.4425"/>
<evidence type="ECO:0000313" key="2">
    <source>
        <dbReference type="EMBL" id="AKB79930.1"/>
    </source>
</evidence>
<evidence type="ECO:0000313" key="3">
    <source>
        <dbReference type="Proteomes" id="UP000033101"/>
    </source>
</evidence>
<proteinExistence type="predicted"/>
<dbReference type="KEGG" id="mhor:MSHOH_3447"/>
<gene>
    <name evidence="2" type="ORF">MSHOH_3447</name>
</gene>
<dbReference type="EMBL" id="CP009516">
    <property type="protein sequence ID" value="AKB79930.1"/>
    <property type="molecule type" value="Genomic_DNA"/>
</dbReference>
<dbReference type="RefSeq" id="WP_048141866.1">
    <property type="nucleotide sequence ID" value="NZ_CP009516.1"/>
</dbReference>
<dbReference type="Proteomes" id="UP000033101">
    <property type="component" value="Chromosome"/>
</dbReference>
<dbReference type="OrthoDB" id="71341at2157"/>
<accession>A0A0E3WV46</accession>
<sequence length="131" mass="14774">MSNVRDTTTGEESPITPRDRRVSFQRGIDFEVPYSRENINRCRCPQCPVQADSKCVKGKLDSSKKAMEDLPEGEVPDPEDVPGIYCSEGEATCQDLNPERQCICNTCDVWKEYLLENGTPSQYFCQNGRAT</sequence>
<evidence type="ECO:0000256" key="1">
    <source>
        <dbReference type="SAM" id="MobiDB-lite"/>
    </source>
</evidence>
<keyword evidence="3" id="KW-1185">Reference proteome</keyword>
<organism evidence="2 3">
    <name type="scientific">Methanosarcina horonobensis HB-1 = JCM 15518</name>
    <dbReference type="NCBI Taxonomy" id="1434110"/>
    <lineage>
        <taxon>Archaea</taxon>
        <taxon>Methanobacteriati</taxon>
        <taxon>Methanobacteriota</taxon>
        <taxon>Stenosarchaea group</taxon>
        <taxon>Methanomicrobia</taxon>
        <taxon>Methanosarcinales</taxon>
        <taxon>Methanosarcinaceae</taxon>
        <taxon>Methanosarcina</taxon>
    </lineage>
</organism>
<dbReference type="GeneID" id="24832788"/>
<dbReference type="HOGENOM" id="CLU_157711_1_0_2"/>
<name>A0A0E3WV46_9EURY</name>